<dbReference type="GO" id="GO:0003676">
    <property type="term" value="F:nucleic acid binding"/>
    <property type="evidence" value="ECO:0007669"/>
    <property type="project" value="InterPro"/>
</dbReference>
<reference evidence="1 2" key="1">
    <citation type="journal article" date="2014" name="Genome Biol. Evol.">
        <title>The genome of the myxosporean Thelohanellus kitauei shows adaptations to nutrient acquisition within its fish host.</title>
        <authorList>
            <person name="Yang Y."/>
            <person name="Xiong J."/>
            <person name="Zhou Z."/>
            <person name="Huo F."/>
            <person name="Miao W."/>
            <person name="Ran C."/>
            <person name="Liu Y."/>
            <person name="Zhang J."/>
            <person name="Feng J."/>
            <person name="Wang M."/>
            <person name="Wang M."/>
            <person name="Wang L."/>
            <person name="Yao B."/>
        </authorList>
    </citation>
    <scope>NUCLEOTIDE SEQUENCE [LARGE SCALE GENOMIC DNA]</scope>
    <source>
        <strain evidence="1">Wuqing</strain>
    </source>
</reference>
<accession>A0A0C2JC88</accession>
<evidence type="ECO:0000313" key="1">
    <source>
        <dbReference type="EMBL" id="KII66778.1"/>
    </source>
</evidence>
<dbReference type="Gene3D" id="3.30.1370.50">
    <property type="entry name" value="R3H-like domain"/>
    <property type="match status" value="1"/>
</dbReference>
<organism evidence="1 2">
    <name type="scientific">Thelohanellus kitauei</name>
    <name type="common">Myxosporean</name>
    <dbReference type="NCBI Taxonomy" id="669202"/>
    <lineage>
        <taxon>Eukaryota</taxon>
        <taxon>Metazoa</taxon>
        <taxon>Cnidaria</taxon>
        <taxon>Myxozoa</taxon>
        <taxon>Myxosporea</taxon>
        <taxon>Bivalvulida</taxon>
        <taxon>Platysporina</taxon>
        <taxon>Myxobolidae</taxon>
        <taxon>Thelohanellus</taxon>
    </lineage>
</organism>
<evidence type="ECO:0000313" key="2">
    <source>
        <dbReference type="Proteomes" id="UP000031668"/>
    </source>
</evidence>
<dbReference type="Proteomes" id="UP000031668">
    <property type="component" value="Unassembled WGS sequence"/>
</dbReference>
<dbReference type="EMBL" id="JWZT01003445">
    <property type="protein sequence ID" value="KII66778.1"/>
    <property type="molecule type" value="Genomic_DNA"/>
</dbReference>
<sequence length="235" mass="27122">MYRIPARRLDGNSDIVDMMNSLHIGVRSKSGKIHKTSSLLGCQKKAKSFLMKCFNISKFNRNIIAVFELEIIKNIKTDNQDWSIAYSFRTTYHRYIFQKLCEYYRCGHKFVRSSCRINLFYSPSQKIETKISELARKTRNGNDQRVSKTTNSKSLTCRETMSQTKYWGDGAFFKHDIGNHTSQISKMLTSTSGSSIEQLDPLEISKTQSDYFETKRISLGSLDKEHFTSEKEGSP</sequence>
<name>A0A0C2JC88_THEKT</name>
<dbReference type="InterPro" id="IPR036867">
    <property type="entry name" value="R3H_dom_sf"/>
</dbReference>
<comment type="caution">
    <text evidence="1">The sequence shown here is derived from an EMBL/GenBank/DDBJ whole genome shotgun (WGS) entry which is preliminary data.</text>
</comment>
<protein>
    <submittedName>
        <fullName evidence="1">Uncharacterized protein</fullName>
    </submittedName>
</protein>
<keyword evidence="2" id="KW-1185">Reference proteome</keyword>
<dbReference type="AlphaFoldDB" id="A0A0C2JC88"/>
<proteinExistence type="predicted"/>
<gene>
    <name evidence="1" type="ORF">RF11_15244</name>
</gene>